<dbReference type="PROSITE" id="PS51186">
    <property type="entry name" value="GNAT"/>
    <property type="match status" value="1"/>
</dbReference>
<dbReference type="GO" id="GO:0008080">
    <property type="term" value="F:N-acetyltransferase activity"/>
    <property type="evidence" value="ECO:0007669"/>
    <property type="project" value="UniProtKB-ARBA"/>
</dbReference>
<dbReference type="EMBL" id="LSYV01000061">
    <property type="protein sequence ID" value="KXZ44977.1"/>
    <property type="molecule type" value="Genomic_DNA"/>
</dbReference>
<dbReference type="InterPro" id="IPR051635">
    <property type="entry name" value="SNAT-like"/>
</dbReference>
<keyword evidence="1" id="KW-0808">Transferase</keyword>
<comment type="caution">
    <text evidence="4">The sequence shown here is derived from an EMBL/GenBank/DDBJ whole genome shotgun (WGS) entry which is preliminary data.</text>
</comment>
<dbReference type="Proteomes" id="UP000075714">
    <property type="component" value="Unassembled WGS sequence"/>
</dbReference>
<accession>A0A150G553</accession>
<evidence type="ECO:0000313" key="4">
    <source>
        <dbReference type="EMBL" id="KXZ44977.1"/>
    </source>
</evidence>
<keyword evidence="2" id="KW-0012">Acyltransferase</keyword>
<gene>
    <name evidence="4" type="ORF">GPECTOR_60g755</name>
</gene>
<feature type="domain" description="N-acetyltransferase" evidence="3">
    <location>
        <begin position="1"/>
        <end position="89"/>
    </location>
</feature>
<organism evidence="4 5">
    <name type="scientific">Gonium pectorale</name>
    <name type="common">Green alga</name>
    <dbReference type="NCBI Taxonomy" id="33097"/>
    <lineage>
        <taxon>Eukaryota</taxon>
        <taxon>Viridiplantae</taxon>
        <taxon>Chlorophyta</taxon>
        <taxon>core chlorophytes</taxon>
        <taxon>Chlorophyceae</taxon>
        <taxon>CS clade</taxon>
        <taxon>Chlamydomonadales</taxon>
        <taxon>Volvocaceae</taxon>
        <taxon>Gonium</taxon>
    </lineage>
</organism>
<sequence length="104" mass="11407">MATHEPGGDLLCIHSVVIEEALRRRGLATRLLRAYTSYVQASTPHLRGIRLICKHELIPLYDKAGFSLVGPSDVVHGRDPWFEMAMQLPGGLQGDEGADQGEGR</sequence>
<proteinExistence type="predicted"/>
<dbReference type="Pfam" id="PF13673">
    <property type="entry name" value="Acetyltransf_10"/>
    <property type="match status" value="1"/>
</dbReference>
<evidence type="ECO:0000313" key="5">
    <source>
        <dbReference type="Proteomes" id="UP000075714"/>
    </source>
</evidence>
<evidence type="ECO:0000259" key="3">
    <source>
        <dbReference type="PROSITE" id="PS51186"/>
    </source>
</evidence>
<evidence type="ECO:0000256" key="1">
    <source>
        <dbReference type="ARBA" id="ARBA00022679"/>
    </source>
</evidence>
<evidence type="ECO:0000256" key="2">
    <source>
        <dbReference type="ARBA" id="ARBA00023315"/>
    </source>
</evidence>
<dbReference type="Gene3D" id="3.40.630.30">
    <property type="match status" value="1"/>
</dbReference>
<dbReference type="InterPro" id="IPR016181">
    <property type="entry name" value="Acyl_CoA_acyltransferase"/>
</dbReference>
<reference evidence="5" key="1">
    <citation type="journal article" date="2016" name="Nat. Commun.">
        <title>The Gonium pectorale genome demonstrates co-option of cell cycle regulation during the evolution of multicellularity.</title>
        <authorList>
            <person name="Hanschen E.R."/>
            <person name="Marriage T.N."/>
            <person name="Ferris P.J."/>
            <person name="Hamaji T."/>
            <person name="Toyoda A."/>
            <person name="Fujiyama A."/>
            <person name="Neme R."/>
            <person name="Noguchi H."/>
            <person name="Minakuchi Y."/>
            <person name="Suzuki M."/>
            <person name="Kawai-Toyooka H."/>
            <person name="Smith D.R."/>
            <person name="Sparks H."/>
            <person name="Anderson J."/>
            <person name="Bakaric R."/>
            <person name="Luria V."/>
            <person name="Karger A."/>
            <person name="Kirschner M.W."/>
            <person name="Durand P.M."/>
            <person name="Michod R.E."/>
            <person name="Nozaki H."/>
            <person name="Olson B.J."/>
        </authorList>
    </citation>
    <scope>NUCLEOTIDE SEQUENCE [LARGE SCALE GENOMIC DNA]</scope>
    <source>
        <strain evidence="5">NIES-2863</strain>
    </source>
</reference>
<dbReference type="PANTHER" id="PTHR10908:SF0">
    <property type="entry name" value="SEROTONIN N-ACETYLTRANSFERASE"/>
    <property type="match status" value="1"/>
</dbReference>
<keyword evidence="5" id="KW-1185">Reference proteome</keyword>
<dbReference type="AlphaFoldDB" id="A0A150G553"/>
<dbReference type="PANTHER" id="PTHR10908">
    <property type="entry name" value="SEROTONIN N-ACETYLTRANSFERASE"/>
    <property type="match status" value="1"/>
</dbReference>
<dbReference type="STRING" id="33097.A0A150G553"/>
<protein>
    <recommendedName>
        <fullName evidence="3">N-acetyltransferase domain-containing protein</fullName>
    </recommendedName>
</protein>
<dbReference type="OrthoDB" id="30840at2759"/>
<dbReference type="SUPFAM" id="SSF55729">
    <property type="entry name" value="Acyl-CoA N-acyltransferases (Nat)"/>
    <property type="match status" value="1"/>
</dbReference>
<name>A0A150G553_GONPE</name>
<dbReference type="InterPro" id="IPR000182">
    <property type="entry name" value="GNAT_dom"/>
</dbReference>